<dbReference type="EMBL" id="LAZR01005243">
    <property type="protein sequence ID" value="KKN01594.1"/>
    <property type="molecule type" value="Genomic_DNA"/>
</dbReference>
<organism evidence="2">
    <name type="scientific">marine sediment metagenome</name>
    <dbReference type="NCBI Taxonomy" id="412755"/>
    <lineage>
        <taxon>unclassified sequences</taxon>
        <taxon>metagenomes</taxon>
        <taxon>ecological metagenomes</taxon>
    </lineage>
</organism>
<keyword evidence="1" id="KW-0812">Transmembrane</keyword>
<evidence type="ECO:0008006" key="3">
    <source>
        <dbReference type="Google" id="ProtNLM"/>
    </source>
</evidence>
<protein>
    <recommendedName>
        <fullName evidence="3">DUF1360 domain-containing protein</fullName>
    </recommendedName>
</protein>
<feature type="transmembrane region" description="Helical" evidence="1">
    <location>
        <begin position="80"/>
        <end position="101"/>
    </location>
</feature>
<name>A0A0F9M781_9ZZZZ</name>
<dbReference type="AlphaFoldDB" id="A0A0F9M781"/>
<keyword evidence="1" id="KW-1133">Transmembrane helix</keyword>
<comment type="caution">
    <text evidence="2">The sequence shown here is derived from an EMBL/GenBank/DDBJ whole genome shotgun (WGS) entry which is preliminary data.</text>
</comment>
<evidence type="ECO:0000313" key="2">
    <source>
        <dbReference type="EMBL" id="KKN01594.1"/>
    </source>
</evidence>
<reference evidence="2" key="1">
    <citation type="journal article" date="2015" name="Nature">
        <title>Complex archaea that bridge the gap between prokaryotes and eukaryotes.</title>
        <authorList>
            <person name="Spang A."/>
            <person name="Saw J.H."/>
            <person name="Jorgensen S.L."/>
            <person name="Zaremba-Niedzwiedzka K."/>
            <person name="Martijn J."/>
            <person name="Lind A.E."/>
            <person name="van Eijk R."/>
            <person name="Schleper C."/>
            <person name="Guy L."/>
            <person name="Ettema T.J."/>
        </authorList>
    </citation>
    <scope>NUCLEOTIDE SEQUENCE</scope>
</reference>
<evidence type="ECO:0000256" key="1">
    <source>
        <dbReference type="SAM" id="Phobius"/>
    </source>
</evidence>
<gene>
    <name evidence="2" type="ORF">LCGC14_1126140</name>
</gene>
<proteinExistence type="predicted"/>
<keyword evidence="1" id="KW-0472">Membrane</keyword>
<sequence length="117" mass="12728">MDLALRVLLVGLAAWRIAALLSYERGPFGLLERLRQAIRLEDEPDGSLPNGWGPSFRLEVEEALSCVWCLSPYTAVTMLVIWEIAPVVVAALAAAAIVPVWDRLARGADETPEPSSS</sequence>
<accession>A0A0F9M781</accession>